<evidence type="ECO:0000256" key="2">
    <source>
        <dbReference type="SAM" id="MobiDB-lite"/>
    </source>
</evidence>
<protein>
    <recommendedName>
        <fullName evidence="3">Smr domain-containing protein</fullName>
    </recommendedName>
</protein>
<sequence length="384" mass="44311">MLPASFGHITFDTEICMLPGVIKVTMSRCRSSVKEQPEPVDVVDLHGYRRDRAVNKITFFLSRIMGEYNLNDSDGKDNRPSGVWVKIITGSGSHSPNGPQLREAVRELLEKREMDFRMCRGNGAFLVRVGSGIELYENPSLTDTKITFLINDRPVSQSWQPSSPNQWDREKQRRRSVTWEDEVTPAEAATMDQTQGGSRELERNLMATDRHHLNEEEGRRKEDTEQEAHEFDQAMQDDVKLGSAGVRSFSEEEQLREAIKKSLVENKSQSKINAEEEERRQYLIALKESQEATEANKNQVDEDEALKKLMEHSLREYQFIESKEKQEEKEFELALALSNEDKSMSSEAYEEMVQRVMAESLDFQKQIQETEKEENRLLLEALNI</sequence>
<dbReference type="SUPFAM" id="SSF160443">
    <property type="entry name" value="SMR domain-like"/>
    <property type="match status" value="1"/>
</dbReference>
<dbReference type="InterPro" id="IPR002625">
    <property type="entry name" value="Smr_dom"/>
</dbReference>
<feature type="compositionally biased region" description="Low complexity" evidence="2">
    <location>
        <begin position="156"/>
        <end position="166"/>
    </location>
</feature>
<keyword evidence="1" id="KW-0175">Coiled coil</keyword>
<accession>A0A7S1FTA8</accession>
<feature type="domain" description="Smr" evidence="3">
    <location>
        <begin position="43"/>
        <end position="130"/>
    </location>
</feature>
<dbReference type="PROSITE" id="PS50828">
    <property type="entry name" value="SMR"/>
    <property type="match status" value="1"/>
</dbReference>
<evidence type="ECO:0000313" key="4">
    <source>
        <dbReference type="EMBL" id="CAD8886716.1"/>
    </source>
</evidence>
<proteinExistence type="predicted"/>
<dbReference type="Gene3D" id="3.30.1370.110">
    <property type="match status" value="1"/>
</dbReference>
<evidence type="ECO:0000259" key="3">
    <source>
        <dbReference type="PROSITE" id="PS50828"/>
    </source>
</evidence>
<feature type="compositionally biased region" description="Basic and acidic residues" evidence="2">
    <location>
        <begin position="199"/>
        <end position="230"/>
    </location>
</feature>
<reference evidence="4" key="1">
    <citation type="submission" date="2021-01" db="EMBL/GenBank/DDBJ databases">
        <authorList>
            <person name="Corre E."/>
            <person name="Pelletier E."/>
            <person name="Niang G."/>
            <person name="Scheremetjew M."/>
            <person name="Finn R."/>
            <person name="Kale V."/>
            <person name="Holt S."/>
            <person name="Cochrane G."/>
            <person name="Meng A."/>
            <person name="Brown T."/>
            <person name="Cohen L."/>
        </authorList>
    </citation>
    <scope>NUCLEOTIDE SEQUENCE</scope>
    <source>
        <strain evidence="4">308</strain>
    </source>
</reference>
<dbReference type="AlphaFoldDB" id="A0A7S1FTA8"/>
<evidence type="ECO:0000256" key="1">
    <source>
        <dbReference type="SAM" id="Coils"/>
    </source>
</evidence>
<organism evidence="4">
    <name type="scientific">Corethron hystrix</name>
    <dbReference type="NCBI Taxonomy" id="216773"/>
    <lineage>
        <taxon>Eukaryota</taxon>
        <taxon>Sar</taxon>
        <taxon>Stramenopiles</taxon>
        <taxon>Ochrophyta</taxon>
        <taxon>Bacillariophyta</taxon>
        <taxon>Coscinodiscophyceae</taxon>
        <taxon>Corethrophycidae</taxon>
        <taxon>Corethrales</taxon>
        <taxon>Corethraceae</taxon>
        <taxon>Corethron</taxon>
    </lineage>
</organism>
<name>A0A7S1FTA8_9STRA</name>
<dbReference type="SMART" id="SM00463">
    <property type="entry name" value="SMR"/>
    <property type="match status" value="1"/>
</dbReference>
<dbReference type="InterPro" id="IPR036063">
    <property type="entry name" value="Smr_dom_sf"/>
</dbReference>
<feature type="coiled-coil region" evidence="1">
    <location>
        <begin position="260"/>
        <end position="292"/>
    </location>
</feature>
<dbReference type="EMBL" id="HBFR01019220">
    <property type="protein sequence ID" value="CAD8886716.1"/>
    <property type="molecule type" value="Transcribed_RNA"/>
</dbReference>
<gene>
    <name evidence="4" type="ORF">CHYS00102_LOCUS13914</name>
</gene>
<feature type="region of interest" description="Disordered" evidence="2">
    <location>
        <begin position="155"/>
        <end position="230"/>
    </location>
</feature>